<feature type="signal peptide" evidence="1">
    <location>
        <begin position="1"/>
        <end position="28"/>
    </location>
</feature>
<accession>A0A166IPU2</accession>
<dbReference type="AlphaFoldDB" id="A0A166IPU2"/>
<feature type="chain" id="PRO_5007875384" evidence="1">
    <location>
        <begin position="29"/>
        <end position="61"/>
    </location>
</feature>
<protein>
    <submittedName>
        <fullName evidence="2">Uncharacterized protein</fullName>
    </submittedName>
</protein>
<keyword evidence="1" id="KW-0732">Signal</keyword>
<comment type="caution">
    <text evidence="2">The sequence shown here is derived from an EMBL/GenBank/DDBJ whole genome shotgun (WGS) entry which is preliminary data.</text>
</comment>
<dbReference type="Gramene" id="KZN11357">
    <property type="protein sequence ID" value="KZN11357"/>
    <property type="gene ID" value="DCAR_004013"/>
</dbReference>
<organism evidence="2">
    <name type="scientific">Daucus carota subsp. sativus</name>
    <name type="common">Carrot</name>
    <dbReference type="NCBI Taxonomy" id="79200"/>
    <lineage>
        <taxon>Eukaryota</taxon>
        <taxon>Viridiplantae</taxon>
        <taxon>Streptophyta</taxon>
        <taxon>Embryophyta</taxon>
        <taxon>Tracheophyta</taxon>
        <taxon>Spermatophyta</taxon>
        <taxon>Magnoliopsida</taxon>
        <taxon>eudicotyledons</taxon>
        <taxon>Gunneridae</taxon>
        <taxon>Pentapetalae</taxon>
        <taxon>asterids</taxon>
        <taxon>campanulids</taxon>
        <taxon>Apiales</taxon>
        <taxon>Apiaceae</taxon>
        <taxon>Apioideae</taxon>
        <taxon>Scandiceae</taxon>
        <taxon>Daucinae</taxon>
        <taxon>Daucus</taxon>
        <taxon>Daucus sect. Daucus</taxon>
    </lineage>
</organism>
<evidence type="ECO:0000313" key="2">
    <source>
        <dbReference type="EMBL" id="KZN11357.1"/>
    </source>
</evidence>
<proteinExistence type="predicted"/>
<name>A0A166IPU2_DAUCS</name>
<gene>
    <name evidence="2" type="ORF">DCAR_004013</name>
</gene>
<evidence type="ECO:0000256" key="1">
    <source>
        <dbReference type="SAM" id="SignalP"/>
    </source>
</evidence>
<reference evidence="2" key="1">
    <citation type="journal article" date="2016" name="Nat. Genet.">
        <title>A high-quality carrot genome assembly provides new insights into carotenoid accumulation and asterid genome evolution.</title>
        <authorList>
            <person name="Iorizzo M."/>
            <person name="Ellison S."/>
            <person name="Senalik D."/>
            <person name="Zeng P."/>
            <person name="Satapoomin P."/>
            <person name="Huang J."/>
            <person name="Bowman M."/>
            <person name="Iovene M."/>
            <person name="Sanseverino W."/>
            <person name="Cavagnaro P."/>
            <person name="Yildiz M."/>
            <person name="Macko-Podgorni A."/>
            <person name="Moranska E."/>
            <person name="Grzebelus E."/>
            <person name="Grzebelus D."/>
            <person name="Ashrafi H."/>
            <person name="Zheng Z."/>
            <person name="Cheng S."/>
            <person name="Spooner D."/>
            <person name="Van Deynze A."/>
            <person name="Simon P."/>
        </authorList>
    </citation>
    <scope>NUCLEOTIDE SEQUENCE [LARGE SCALE GENOMIC DNA]</scope>
    <source>
        <tissue evidence="2">Leaf</tissue>
    </source>
</reference>
<sequence>MNAPSVQATFCLILLIFAFGIMIMGGEARHVVWWPCTSDSDCQGPCSTPVYHCINGRCVCN</sequence>
<dbReference type="EMBL" id="LNRQ01000001">
    <property type="protein sequence ID" value="KZN11357.1"/>
    <property type="molecule type" value="Genomic_DNA"/>
</dbReference>